<reference evidence="1" key="1">
    <citation type="submission" date="2021-12" db="EMBL/GenBank/DDBJ databases">
        <title>Convergent genome expansion in fungi linked to evolution of root-endophyte symbiosis.</title>
        <authorList>
            <consortium name="DOE Joint Genome Institute"/>
            <person name="Ke Y.-H."/>
            <person name="Bonito G."/>
            <person name="Liao H.-L."/>
            <person name="Looney B."/>
            <person name="Rojas-Flechas A."/>
            <person name="Nash J."/>
            <person name="Hameed K."/>
            <person name="Schadt C."/>
            <person name="Martin F."/>
            <person name="Crous P.W."/>
            <person name="Miettinen O."/>
            <person name="Magnuson J.K."/>
            <person name="Labbe J."/>
            <person name="Jacobson D."/>
            <person name="Doktycz M.J."/>
            <person name="Veneault-Fourrey C."/>
            <person name="Kuo A."/>
            <person name="Mondo S."/>
            <person name="Calhoun S."/>
            <person name="Riley R."/>
            <person name="Ohm R."/>
            <person name="LaButti K."/>
            <person name="Andreopoulos B."/>
            <person name="Pangilinan J."/>
            <person name="Nolan M."/>
            <person name="Tritt A."/>
            <person name="Clum A."/>
            <person name="Lipzen A."/>
            <person name="Daum C."/>
            <person name="Barry K."/>
            <person name="Grigoriev I.V."/>
            <person name="Vilgalys R."/>
        </authorList>
    </citation>
    <scope>NUCLEOTIDE SEQUENCE</scope>
    <source>
        <strain evidence="1">PMI_201</strain>
    </source>
</reference>
<keyword evidence="2" id="KW-1185">Reference proteome</keyword>
<comment type="caution">
    <text evidence="1">The sequence shown here is derived from an EMBL/GenBank/DDBJ whole genome shotgun (WGS) entry which is preliminary data.</text>
</comment>
<organism evidence="1 2">
    <name type="scientific">Talaromyces proteolyticus</name>
    <dbReference type="NCBI Taxonomy" id="1131652"/>
    <lineage>
        <taxon>Eukaryota</taxon>
        <taxon>Fungi</taxon>
        <taxon>Dikarya</taxon>
        <taxon>Ascomycota</taxon>
        <taxon>Pezizomycotina</taxon>
        <taxon>Eurotiomycetes</taxon>
        <taxon>Eurotiomycetidae</taxon>
        <taxon>Eurotiales</taxon>
        <taxon>Trichocomaceae</taxon>
        <taxon>Talaromyces</taxon>
        <taxon>Talaromyces sect. Bacilispori</taxon>
    </lineage>
</organism>
<proteinExistence type="predicted"/>
<dbReference type="AlphaFoldDB" id="A0AAD4KN01"/>
<accession>A0AAD4KN01</accession>
<dbReference type="Gene3D" id="3.40.190.10">
    <property type="entry name" value="Periplasmic binding protein-like II"/>
    <property type="match status" value="1"/>
</dbReference>
<protein>
    <recommendedName>
        <fullName evidence="3">4,5-dihydroxyphthalate decarboxylase</fullName>
    </recommendedName>
</protein>
<dbReference type="EMBL" id="JAJTJA010000011">
    <property type="protein sequence ID" value="KAH8692162.1"/>
    <property type="molecule type" value="Genomic_DNA"/>
</dbReference>
<dbReference type="GeneID" id="70244728"/>
<evidence type="ECO:0000313" key="1">
    <source>
        <dbReference type="EMBL" id="KAH8692162.1"/>
    </source>
</evidence>
<evidence type="ECO:0008006" key="3">
    <source>
        <dbReference type="Google" id="ProtNLM"/>
    </source>
</evidence>
<name>A0AAD4KN01_9EURO</name>
<gene>
    <name evidence="1" type="ORF">BGW36DRAFT_363169</name>
</gene>
<sequence>MPNIPLTFACGPYDRMDALAQGKVSIPGIDLTYITVDHPRNIFDRMVGGLEFDTSEMSVSEYICRYTAGKRDLVAIPIFPSRAFRHNCIAVNTDLIKTPTDLNGKRVGVQLYTMTAAVWIRGILEDAGVDLSTITWVEGDIRKPGAHGKPAKTSLLKPVNLIPNTNPTKSLSELLEDSEIVATIGADQPPCLNKASNVRLLFAPNIREKEKEYYNRTGIFPIMHCVVIKREIVEKYPFVTTSLFNAMNESKDIALSRLRFTATYRYMLPFLTSDLLEIDELFAGDPWPYGVEENRRTLEAMVGFLYEQGMIDRKVPLDELFVPVYGKNLKIGQV</sequence>
<dbReference type="RefSeq" id="XP_046068159.1">
    <property type="nucleotide sequence ID" value="XM_046214441.1"/>
</dbReference>
<dbReference type="Proteomes" id="UP001201262">
    <property type="component" value="Unassembled WGS sequence"/>
</dbReference>
<dbReference type="SUPFAM" id="SSF53850">
    <property type="entry name" value="Periplasmic binding protein-like II"/>
    <property type="match status" value="1"/>
</dbReference>
<evidence type="ECO:0000313" key="2">
    <source>
        <dbReference type="Proteomes" id="UP001201262"/>
    </source>
</evidence>